<dbReference type="GO" id="GO:0005743">
    <property type="term" value="C:mitochondrial inner membrane"/>
    <property type="evidence" value="ECO:0007669"/>
    <property type="project" value="UniProtKB-SubCell"/>
</dbReference>
<dbReference type="Pfam" id="PF12037">
    <property type="entry name" value="ATAD3_N"/>
    <property type="match status" value="1"/>
</dbReference>
<evidence type="ECO:0000256" key="3">
    <source>
        <dbReference type="ARBA" id="ARBA00006914"/>
    </source>
</evidence>
<dbReference type="InterPro" id="IPR027417">
    <property type="entry name" value="P-loop_NTPase"/>
</dbReference>
<dbReference type="Gene3D" id="3.40.50.300">
    <property type="entry name" value="P-loop containing nucleotide triphosphate hydrolases"/>
    <property type="match status" value="1"/>
</dbReference>
<evidence type="ECO:0000256" key="11">
    <source>
        <dbReference type="SAM" id="MobiDB-lite"/>
    </source>
</evidence>
<dbReference type="CDD" id="cd19512">
    <property type="entry name" value="RecA-like_ATAD3-like"/>
    <property type="match status" value="1"/>
</dbReference>
<evidence type="ECO:0000256" key="7">
    <source>
        <dbReference type="ARBA" id="ARBA00023054"/>
    </source>
</evidence>
<sequence length="354" mass="39625">MFGEGFRAFVTDWDKVTATVAGLTLLAVGVYSAKNATAVAGRYVEARLGKPSLVRETSRVTVLEALRHPIQVVARAWPPPQCGSWLSPFCPLEARVRDIAIATRNTRRNQSLYRNVLMYGPPGTGKTLFAKKLALHSGMDYAIMTGGDVAPMGREGVTAMHKVFDWASTSRRGLLLFVDEADAFLRKRATEKISEDLRATLNAFLHRTGQHSSKFMLVLASNQPEQFDWAINDRIDEIVSFDLPRQEERERLVRMYFDKYVLKPATEGRQRLKLAQFDYGRKCSEVARLTEGMSGREIAQLALAWQAMAYASEDGVLTEAMMDARLQDAVQQHQQKMSWLKAEGPGPGDERPPS</sequence>
<dbReference type="Ensembl" id="ENSANAT00000039859.1">
    <property type="protein sequence ID" value="ENSANAP00000021967.1"/>
    <property type="gene ID" value="ENSANAG00000028767.1"/>
</dbReference>
<keyword evidence="7" id="KW-0175">Coiled coil</keyword>
<dbReference type="GO" id="GO:0008270">
    <property type="term" value="F:zinc ion binding"/>
    <property type="evidence" value="ECO:0007669"/>
    <property type="project" value="TreeGrafter"/>
</dbReference>
<name>A0A2K5DM56_AOTNA</name>
<evidence type="ECO:0000256" key="9">
    <source>
        <dbReference type="ARBA" id="ARBA00023136"/>
    </source>
</evidence>
<dbReference type="SUPFAM" id="SSF52540">
    <property type="entry name" value="P-loop containing nucleoside triphosphate hydrolases"/>
    <property type="match status" value="1"/>
</dbReference>
<dbReference type="GO" id="GO:0016887">
    <property type="term" value="F:ATP hydrolysis activity"/>
    <property type="evidence" value="ECO:0007669"/>
    <property type="project" value="InterPro"/>
</dbReference>
<keyword evidence="4" id="KW-0547">Nucleotide-binding</keyword>
<dbReference type="SMART" id="SM00382">
    <property type="entry name" value="AAA"/>
    <property type="match status" value="1"/>
</dbReference>
<evidence type="ECO:0000259" key="12">
    <source>
        <dbReference type="SMART" id="SM00382"/>
    </source>
</evidence>
<evidence type="ECO:0000256" key="8">
    <source>
        <dbReference type="ARBA" id="ARBA00023128"/>
    </source>
</evidence>
<feature type="domain" description="AAA+ ATPase" evidence="12">
    <location>
        <begin position="112"/>
        <end position="245"/>
    </location>
</feature>
<dbReference type="GeneTree" id="ENSGT00730000111059"/>
<evidence type="ECO:0000256" key="4">
    <source>
        <dbReference type="ARBA" id="ARBA00022741"/>
    </source>
</evidence>
<dbReference type="PANTHER" id="PTHR23075:SF0">
    <property type="entry name" value="ATPASE FAMILY AAA DOMAIN-CONTAINING PROTEIN 3"/>
    <property type="match status" value="1"/>
</dbReference>
<comment type="similarity">
    <text evidence="3">Belongs to the AAA ATPase family.</text>
</comment>
<dbReference type="AlphaFoldDB" id="A0A2K5DM56"/>
<protein>
    <recommendedName>
        <fullName evidence="12">AAA+ ATPase domain-containing protein</fullName>
    </recommendedName>
</protein>
<dbReference type="InterPro" id="IPR003959">
    <property type="entry name" value="ATPase_AAA_core"/>
</dbReference>
<proteinExistence type="inferred from homology"/>
<evidence type="ECO:0000256" key="5">
    <source>
        <dbReference type="ARBA" id="ARBA00022792"/>
    </source>
</evidence>
<dbReference type="Proteomes" id="UP000233020">
    <property type="component" value="Unplaced"/>
</dbReference>
<evidence type="ECO:0000313" key="13">
    <source>
        <dbReference type="Ensembl" id="ENSANAP00000021967.1"/>
    </source>
</evidence>
<comment type="subcellular location">
    <subcellularLocation>
        <location evidence="1">Mitochondrion inner membrane</location>
    </subcellularLocation>
    <subcellularLocation>
        <location evidence="2">Mitochondrion matrix</location>
        <location evidence="2">Mitochondrion nucleoid</location>
    </subcellularLocation>
</comment>
<dbReference type="InterPro" id="IPR003593">
    <property type="entry name" value="AAA+_ATPase"/>
</dbReference>
<dbReference type="GO" id="GO:0042645">
    <property type="term" value="C:mitochondrial nucleoid"/>
    <property type="evidence" value="ECO:0007669"/>
    <property type="project" value="UniProtKB-SubCell"/>
</dbReference>
<dbReference type="GO" id="GO:0005524">
    <property type="term" value="F:ATP binding"/>
    <property type="evidence" value="ECO:0007669"/>
    <property type="project" value="UniProtKB-KW"/>
</dbReference>
<keyword evidence="8" id="KW-0496">Mitochondrion</keyword>
<accession>A0A2K5DM56</accession>
<keyword evidence="9" id="KW-0472">Membrane</keyword>
<feature type="region of interest" description="Disordered" evidence="11">
    <location>
        <begin position="333"/>
        <end position="354"/>
    </location>
</feature>
<dbReference type="GO" id="GO:0007005">
    <property type="term" value="P:mitochondrion organization"/>
    <property type="evidence" value="ECO:0007669"/>
    <property type="project" value="TreeGrafter"/>
</dbReference>
<evidence type="ECO:0000256" key="1">
    <source>
        <dbReference type="ARBA" id="ARBA00004273"/>
    </source>
</evidence>
<evidence type="ECO:0000256" key="6">
    <source>
        <dbReference type="ARBA" id="ARBA00022840"/>
    </source>
</evidence>
<keyword evidence="14" id="KW-1185">Reference proteome</keyword>
<dbReference type="PANTHER" id="PTHR23075">
    <property type="entry name" value="PUTATIVE ATP-ASE"/>
    <property type="match status" value="1"/>
</dbReference>
<organism evidence="13 14">
    <name type="scientific">Aotus nancymaae</name>
    <name type="common">Ma's night monkey</name>
    <dbReference type="NCBI Taxonomy" id="37293"/>
    <lineage>
        <taxon>Eukaryota</taxon>
        <taxon>Metazoa</taxon>
        <taxon>Chordata</taxon>
        <taxon>Craniata</taxon>
        <taxon>Vertebrata</taxon>
        <taxon>Euteleostomi</taxon>
        <taxon>Mammalia</taxon>
        <taxon>Eutheria</taxon>
        <taxon>Euarchontoglires</taxon>
        <taxon>Primates</taxon>
        <taxon>Haplorrhini</taxon>
        <taxon>Platyrrhini</taxon>
        <taxon>Aotidae</taxon>
        <taxon>Aotus</taxon>
    </lineage>
</organism>
<keyword evidence="10" id="KW-1135">Mitochondrion nucleoid</keyword>
<keyword evidence="5" id="KW-0999">Mitochondrion inner membrane</keyword>
<evidence type="ECO:0000256" key="2">
    <source>
        <dbReference type="ARBA" id="ARBA00004436"/>
    </source>
</evidence>
<evidence type="ECO:0000313" key="14">
    <source>
        <dbReference type="Proteomes" id="UP000233020"/>
    </source>
</evidence>
<dbReference type="Pfam" id="PF00004">
    <property type="entry name" value="AAA"/>
    <property type="match status" value="1"/>
</dbReference>
<evidence type="ECO:0000256" key="10">
    <source>
        <dbReference type="ARBA" id="ARBA00023271"/>
    </source>
</evidence>
<dbReference type="InterPro" id="IPR021911">
    <property type="entry name" value="ATAD3_N"/>
</dbReference>
<reference evidence="13" key="2">
    <citation type="submission" date="2025-09" db="UniProtKB">
        <authorList>
            <consortium name="Ensembl"/>
        </authorList>
    </citation>
    <scope>IDENTIFICATION</scope>
</reference>
<keyword evidence="6" id="KW-0067">ATP-binding</keyword>
<reference evidence="13" key="1">
    <citation type="submission" date="2025-08" db="UniProtKB">
        <authorList>
            <consortium name="Ensembl"/>
        </authorList>
    </citation>
    <scope>IDENTIFICATION</scope>
</reference>